<gene>
    <name evidence="1" type="ORF">COU18_03170</name>
</gene>
<dbReference type="AlphaFoldDB" id="A0A2H0UB92"/>
<sequence>MCFRPFFKKRHPGIVADEEISRLKENAGVSRRFLYSVGAVGESGIGGVPGSGIGGIGGIGGFGSSAIIIYLGC</sequence>
<name>A0A2H0UB92_9BACT</name>
<accession>A0A2H0UB92</accession>
<proteinExistence type="predicted"/>
<protein>
    <submittedName>
        <fullName evidence="1">Uncharacterized protein</fullName>
    </submittedName>
</protein>
<dbReference type="EMBL" id="PFBK01000008">
    <property type="protein sequence ID" value="PIR83657.1"/>
    <property type="molecule type" value="Genomic_DNA"/>
</dbReference>
<dbReference type="Proteomes" id="UP000231192">
    <property type="component" value="Unassembled WGS sequence"/>
</dbReference>
<evidence type="ECO:0000313" key="1">
    <source>
        <dbReference type="EMBL" id="PIR83657.1"/>
    </source>
</evidence>
<comment type="caution">
    <text evidence="1">The sequence shown here is derived from an EMBL/GenBank/DDBJ whole genome shotgun (WGS) entry which is preliminary data.</text>
</comment>
<reference evidence="2" key="1">
    <citation type="submission" date="2017-09" db="EMBL/GenBank/DDBJ databases">
        <title>Depth-based differentiation of microbial function through sediment-hosted aquifers and enrichment of novel symbionts in the deep terrestrial subsurface.</title>
        <authorList>
            <person name="Probst A.J."/>
            <person name="Ladd B."/>
            <person name="Jarett J.K."/>
            <person name="Geller-Mcgrath D.E."/>
            <person name="Sieber C.M.K."/>
            <person name="Emerson J.B."/>
            <person name="Anantharaman K."/>
            <person name="Thomas B.C."/>
            <person name="Malmstrom R."/>
            <person name="Stieglmeier M."/>
            <person name="Klingl A."/>
            <person name="Woyke T."/>
            <person name="Ryan C.M."/>
            <person name="Banfield J.F."/>
        </authorList>
    </citation>
    <scope>NUCLEOTIDE SEQUENCE [LARGE SCALE GENOMIC DNA]</scope>
</reference>
<organism evidence="1 2">
    <name type="scientific">Candidatus Kaiserbacteria bacterium CG10_big_fil_rev_8_21_14_0_10_51_14</name>
    <dbReference type="NCBI Taxonomy" id="1974610"/>
    <lineage>
        <taxon>Bacteria</taxon>
        <taxon>Candidatus Kaiseribacteriota</taxon>
    </lineage>
</organism>
<evidence type="ECO:0000313" key="2">
    <source>
        <dbReference type="Proteomes" id="UP000231192"/>
    </source>
</evidence>